<dbReference type="AlphaFoldDB" id="A0A5N7B869"/>
<sequence>MASASVVSISPNIIGEFSMPHISPEAIATLNQLLQENHDRYHPFFNDKGFHNHIVHYLLSAVSLGATSENLSRAFTQERAIQRPQLPLNEDNLTRLADTNFFQSCLGREEFYRDFLIFFQHQISIYGYGPVVNRYVFSRTDLAEQMFTRLWASFLHPLIHLGYGIEFDQPAIVAEALAQIAVHQNEVATAMLGAEKASATSRGQKDTSMLHLLQQVREDDRIRNAACWGDGSWIEDLPLTAAPEELWELAGQWRVDASHLVERTAEMINTNGFFCGAAQAPPKEYKLDFFFIHNLNCSIFFPAFWRQDWLSLDNKVRLLEWKGRFDIISYAARGSPLLDAAEILDYHPKRPGTGWEELFQRVNVFDDDSHVTKFLRGLAHGSLYCQSYDHPDCFPMTTEMWLQVGHMAMDSTEKEPIPKNRWGASVARRFAKAYPIVLLARNPANYQGVADEINSGGGRAIGISTDLSDSQSVKNAFDNIRSQFGAMSLAAAVFNLGGGFVKRPFLELSEDEFETGFAVQGKGAFNFAQATLPMFLKATDLQHPPTLIFTGATASLKGGASLATFAAGKFALRALSQSLAREFGPQGIHVSHVIIDGIINTPRTKEFDFAKPDAKLNPDAIADTYWYLHQQPRTGFTHELDLRPYVEAW</sequence>
<keyword evidence="3" id="KW-1185">Reference proteome</keyword>
<evidence type="ECO:0000313" key="3">
    <source>
        <dbReference type="Proteomes" id="UP000326198"/>
    </source>
</evidence>
<organism evidence="2 3">
    <name type="scientific">Aspergillus bertholletiae</name>
    <dbReference type="NCBI Taxonomy" id="1226010"/>
    <lineage>
        <taxon>Eukaryota</taxon>
        <taxon>Fungi</taxon>
        <taxon>Dikarya</taxon>
        <taxon>Ascomycota</taxon>
        <taxon>Pezizomycotina</taxon>
        <taxon>Eurotiomycetes</taxon>
        <taxon>Eurotiomycetidae</taxon>
        <taxon>Eurotiales</taxon>
        <taxon>Aspergillaceae</taxon>
        <taxon>Aspergillus</taxon>
        <taxon>Aspergillus subgen. Circumdati</taxon>
    </lineage>
</organism>
<reference evidence="2 3" key="1">
    <citation type="submission" date="2019-04" db="EMBL/GenBank/DDBJ databases">
        <title>Friends and foes A comparative genomics studyof 23 Aspergillus species from section Flavi.</title>
        <authorList>
            <consortium name="DOE Joint Genome Institute"/>
            <person name="Kjaerbolling I."/>
            <person name="Vesth T."/>
            <person name="Frisvad J.C."/>
            <person name="Nybo J.L."/>
            <person name="Theobald S."/>
            <person name="Kildgaard S."/>
            <person name="Isbrandt T."/>
            <person name="Kuo A."/>
            <person name="Sato A."/>
            <person name="Lyhne E.K."/>
            <person name="Kogle M.E."/>
            <person name="Wiebenga A."/>
            <person name="Kun R.S."/>
            <person name="Lubbers R.J."/>
            <person name="Makela M.R."/>
            <person name="Barry K."/>
            <person name="Chovatia M."/>
            <person name="Clum A."/>
            <person name="Daum C."/>
            <person name="Haridas S."/>
            <person name="He G."/>
            <person name="LaButti K."/>
            <person name="Lipzen A."/>
            <person name="Mondo S."/>
            <person name="Riley R."/>
            <person name="Salamov A."/>
            <person name="Simmons B.A."/>
            <person name="Magnuson J.K."/>
            <person name="Henrissat B."/>
            <person name="Mortensen U.H."/>
            <person name="Larsen T.O."/>
            <person name="Devries R.P."/>
            <person name="Grigoriev I.V."/>
            <person name="Machida M."/>
            <person name="Baker S.E."/>
            <person name="Andersen M.R."/>
        </authorList>
    </citation>
    <scope>NUCLEOTIDE SEQUENCE [LARGE SCALE GENOMIC DNA]</scope>
    <source>
        <strain evidence="2 3">IBT 29228</strain>
    </source>
</reference>
<dbReference type="EMBL" id="ML736215">
    <property type="protein sequence ID" value="KAE8377941.1"/>
    <property type="molecule type" value="Genomic_DNA"/>
</dbReference>
<name>A0A5N7B869_9EURO</name>
<dbReference type="PANTHER" id="PTHR35870:SF7">
    <property type="entry name" value="BAEYER-VILLIGER OXIDASE MDPL"/>
    <property type="match status" value="1"/>
</dbReference>
<dbReference type="InterPro" id="IPR036291">
    <property type="entry name" value="NAD(P)-bd_dom_sf"/>
</dbReference>
<dbReference type="OrthoDB" id="10004862at2759"/>
<dbReference type="InterPro" id="IPR002347">
    <property type="entry name" value="SDR_fam"/>
</dbReference>
<dbReference type="PANTHER" id="PTHR35870">
    <property type="entry name" value="PROTEIN, PUTATIVE (AFU_ORTHOLOGUE AFUA_5G03330)-RELATED"/>
    <property type="match status" value="1"/>
</dbReference>
<dbReference type="Pfam" id="PF00106">
    <property type="entry name" value="adh_short"/>
    <property type="match status" value="1"/>
</dbReference>
<gene>
    <name evidence="2" type="ORF">BDV26DRAFT_292672</name>
</gene>
<dbReference type="GO" id="GO:0016491">
    <property type="term" value="F:oxidoreductase activity"/>
    <property type="evidence" value="ECO:0007669"/>
    <property type="project" value="UniProtKB-KW"/>
</dbReference>
<evidence type="ECO:0000313" key="2">
    <source>
        <dbReference type="EMBL" id="KAE8377941.1"/>
    </source>
</evidence>
<protein>
    <recommendedName>
        <fullName evidence="4">NAD(P)-binding protein</fullName>
    </recommendedName>
</protein>
<evidence type="ECO:0008006" key="4">
    <source>
        <dbReference type="Google" id="ProtNLM"/>
    </source>
</evidence>
<accession>A0A5N7B869</accession>
<dbReference type="SUPFAM" id="SSF51735">
    <property type="entry name" value="NAD(P)-binding Rossmann-fold domains"/>
    <property type="match status" value="1"/>
</dbReference>
<evidence type="ECO:0000256" key="1">
    <source>
        <dbReference type="ARBA" id="ARBA00023002"/>
    </source>
</evidence>
<dbReference type="Proteomes" id="UP000326198">
    <property type="component" value="Unassembled WGS sequence"/>
</dbReference>
<keyword evidence="1" id="KW-0560">Oxidoreductase</keyword>
<dbReference type="Gene3D" id="3.40.50.720">
    <property type="entry name" value="NAD(P)-binding Rossmann-like Domain"/>
    <property type="match status" value="1"/>
</dbReference>
<proteinExistence type="predicted"/>
<dbReference type="InterPro" id="IPR025337">
    <property type="entry name" value="Questin_oxidase-like"/>
</dbReference>
<dbReference type="Pfam" id="PF14027">
    <property type="entry name" value="Questin_oxidase"/>
    <property type="match status" value="1"/>
</dbReference>